<sequence length="266" mass="28961">MNPSTTLLLPPPELQGCVRAFISRDTTGSALSMAERLNRFPSTPLCTLTWFLSGKAITVEPEEGVLLGRIVASGPLTRPVVTFNPGPVRAFMAVFYPSAWHQMCGLDPGDIVDCFIEPSRLGPGWMEMAQAVLQAPDDGARVALLAAFFKPRWTPAATQPAASWLERLKEAAHAGAGASARSIERRFKAIGGQPLRTLRRLDRAERTLADVHVAAAHGELAWSDIAAEAGYSDQAHLCREVRAITGATPAMLARGDESFWLYRIWR</sequence>
<gene>
    <name evidence="5" type="ORF">GM658_26820</name>
</gene>
<dbReference type="Proteomes" id="UP000472320">
    <property type="component" value="Unassembled WGS sequence"/>
</dbReference>
<dbReference type="PANTHER" id="PTHR46796:SF15">
    <property type="entry name" value="BLL1074 PROTEIN"/>
    <property type="match status" value="1"/>
</dbReference>
<dbReference type="Pfam" id="PF12833">
    <property type="entry name" value="HTH_18"/>
    <property type="match status" value="1"/>
</dbReference>
<dbReference type="GO" id="GO:0003700">
    <property type="term" value="F:DNA-binding transcription factor activity"/>
    <property type="evidence" value="ECO:0007669"/>
    <property type="project" value="InterPro"/>
</dbReference>
<feature type="domain" description="HTH araC/xylS-type" evidence="4">
    <location>
        <begin position="176"/>
        <end position="255"/>
    </location>
</feature>
<dbReference type="GO" id="GO:0043565">
    <property type="term" value="F:sequence-specific DNA binding"/>
    <property type="evidence" value="ECO:0007669"/>
    <property type="project" value="InterPro"/>
</dbReference>
<dbReference type="EMBL" id="WNKX01000037">
    <property type="protein sequence ID" value="MTW14233.1"/>
    <property type="molecule type" value="Genomic_DNA"/>
</dbReference>
<evidence type="ECO:0000256" key="1">
    <source>
        <dbReference type="ARBA" id="ARBA00023015"/>
    </source>
</evidence>
<dbReference type="Gene3D" id="1.10.10.60">
    <property type="entry name" value="Homeodomain-like"/>
    <property type="match status" value="1"/>
</dbReference>
<evidence type="ECO:0000256" key="3">
    <source>
        <dbReference type="ARBA" id="ARBA00023163"/>
    </source>
</evidence>
<keyword evidence="1" id="KW-0805">Transcription regulation</keyword>
<keyword evidence="6" id="KW-1185">Reference proteome</keyword>
<dbReference type="OrthoDB" id="2559672at2"/>
<dbReference type="InterPro" id="IPR018060">
    <property type="entry name" value="HTH_AraC"/>
</dbReference>
<accession>A0A6L6QRY8</accession>
<dbReference type="InterPro" id="IPR050204">
    <property type="entry name" value="AraC_XylS_family_regulators"/>
</dbReference>
<reference evidence="5 6" key="1">
    <citation type="submission" date="2019-11" db="EMBL/GenBank/DDBJ databases">
        <title>Type strains purchased from KCTC, JCM and DSMZ.</title>
        <authorList>
            <person name="Lu H."/>
        </authorList>
    </citation>
    <scope>NUCLEOTIDE SEQUENCE [LARGE SCALE GENOMIC DNA]</scope>
    <source>
        <strain evidence="5 6">JCM 31587</strain>
    </source>
</reference>
<evidence type="ECO:0000256" key="2">
    <source>
        <dbReference type="ARBA" id="ARBA00023125"/>
    </source>
</evidence>
<evidence type="ECO:0000313" key="5">
    <source>
        <dbReference type="EMBL" id="MTW14233.1"/>
    </source>
</evidence>
<evidence type="ECO:0000259" key="4">
    <source>
        <dbReference type="PROSITE" id="PS01124"/>
    </source>
</evidence>
<organism evidence="5 6">
    <name type="scientific">Massilia eburnea</name>
    <dbReference type="NCBI Taxonomy" id="1776165"/>
    <lineage>
        <taxon>Bacteria</taxon>
        <taxon>Pseudomonadati</taxon>
        <taxon>Pseudomonadota</taxon>
        <taxon>Betaproteobacteria</taxon>
        <taxon>Burkholderiales</taxon>
        <taxon>Oxalobacteraceae</taxon>
        <taxon>Telluria group</taxon>
        <taxon>Massilia</taxon>
    </lineage>
</organism>
<name>A0A6L6QRY8_9BURK</name>
<keyword evidence="3" id="KW-0804">Transcription</keyword>
<comment type="caution">
    <text evidence="5">The sequence shown here is derived from an EMBL/GenBank/DDBJ whole genome shotgun (WGS) entry which is preliminary data.</text>
</comment>
<dbReference type="PANTHER" id="PTHR46796">
    <property type="entry name" value="HTH-TYPE TRANSCRIPTIONAL ACTIVATOR RHAS-RELATED"/>
    <property type="match status" value="1"/>
</dbReference>
<dbReference type="PROSITE" id="PS01124">
    <property type="entry name" value="HTH_ARAC_FAMILY_2"/>
    <property type="match status" value="1"/>
</dbReference>
<keyword evidence="2" id="KW-0238">DNA-binding</keyword>
<protein>
    <submittedName>
        <fullName evidence="5">Helix-turn-helix domain-containing protein</fullName>
    </submittedName>
</protein>
<proteinExistence type="predicted"/>
<dbReference type="AlphaFoldDB" id="A0A6L6QRY8"/>
<dbReference type="SMART" id="SM00342">
    <property type="entry name" value="HTH_ARAC"/>
    <property type="match status" value="1"/>
</dbReference>
<dbReference type="RefSeq" id="WP_155457178.1">
    <property type="nucleotide sequence ID" value="NZ_WNKX01000037.1"/>
</dbReference>
<evidence type="ECO:0000313" key="6">
    <source>
        <dbReference type="Proteomes" id="UP000472320"/>
    </source>
</evidence>